<accession>A0AA38LWJ7</accession>
<proteinExistence type="predicted"/>
<dbReference type="Proteomes" id="UP001164286">
    <property type="component" value="Unassembled WGS sequence"/>
</dbReference>
<dbReference type="EMBL" id="JAKWFO010000003">
    <property type="protein sequence ID" value="KAI9637858.1"/>
    <property type="molecule type" value="Genomic_DNA"/>
</dbReference>
<comment type="caution">
    <text evidence="2">The sequence shown here is derived from an EMBL/GenBank/DDBJ whole genome shotgun (WGS) entry which is preliminary data.</text>
</comment>
<dbReference type="AlphaFoldDB" id="A0AA38LWJ7"/>
<protein>
    <submittedName>
        <fullName evidence="2">Uncharacterized protein</fullName>
    </submittedName>
</protein>
<keyword evidence="3" id="KW-1185">Reference proteome</keyword>
<organism evidence="2 3">
    <name type="scientific">Dioszegia hungarica</name>
    <dbReference type="NCBI Taxonomy" id="4972"/>
    <lineage>
        <taxon>Eukaryota</taxon>
        <taxon>Fungi</taxon>
        <taxon>Dikarya</taxon>
        <taxon>Basidiomycota</taxon>
        <taxon>Agaricomycotina</taxon>
        <taxon>Tremellomycetes</taxon>
        <taxon>Tremellales</taxon>
        <taxon>Bulleribasidiaceae</taxon>
        <taxon>Dioszegia</taxon>
    </lineage>
</organism>
<sequence length="325" mass="35333">MLGPDQTTFGTPNWSADQSDAGSEHEDVNSEDEAGRAKTQEAANISRLVDSLRAYEAATVPLLAGVGSEQRWRNVEHDLAPDATIVRWSEDGVGKLLGDSGLCCTLMDEVLLATRELADLEAEALAKAALKTTAAESTGSTGEVTEHERKAALSTRYPCALTLTDMRDLDERSHKQVKFLAAERSRMLGWFGFEPNVTGLKETDISILGEISKTQSELVARLNDLKKTHSLAWPMPVEKTHMSTDVDDDGWGEWAVEGENAGTVPEPIEPNIQTDRIMDDVLSVFGPHHHLTQLFEAYFSGLAVRTAEGWKGRAAKKSKAGASTA</sequence>
<evidence type="ECO:0000313" key="3">
    <source>
        <dbReference type="Proteomes" id="UP001164286"/>
    </source>
</evidence>
<evidence type="ECO:0000256" key="1">
    <source>
        <dbReference type="SAM" id="MobiDB-lite"/>
    </source>
</evidence>
<feature type="compositionally biased region" description="Basic and acidic residues" evidence="1">
    <location>
        <begin position="22"/>
        <end position="39"/>
    </location>
</feature>
<name>A0AA38LWJ7_9TREE</name>
<evidence type="ECO:0000313" key="2">
    <source>
        <dbReference type="EMBL" id="KAI9637858.1"/>
    </source>
</evidence>
<feature type="compositionally biased region" description="Polar residues" evidence="1">
    <location>
        <begin position="1"/>
        <end position="21"/>
    </location>
</feature>
<feature type="region of interest" description="Disordered" evidence="1">
    <location>
        <begin position="1"/>
        <end position="41"/>
    </location>
</feature>
<gene>
    <name evidence="2" type="ORF">MKK02DRAFT_42235</name>
</gene>
<dbReference type="RefSeq" id="XP_052947635.1">
    <property type="nucleotide sequence ID" value="XM_053091897.1"/>
</dbReference>
<dbReference type="GeneID" id="77731102"/>
<reference evidence="2" key="1">
    <citation type="journal article" date="2022" name="G3 (Bethesda)">
        <title>High quality genome of the basidiomycete yeast Dioszegia hungarica PDD-24b-2 isolated from cloud water.</title>
        <authorList>
            <person name="Jarrige D."/>
            <person name="Haridas S."/>
            <person name="Bleykasten-Grosshans C."/>
            <person name="Joly M."/>
            <person name="Nadalig T."/>
            <person name="Sancelme M."/>
            <person name="Vuilleumier S."/>
            <person name="Grigoriev I.V."/>
            <person name="Amato P."/>
            <person name="Bringel F."/>
        </authorList>
    </citation>
    <scope>NUCLEOTIDE SEQUENCE</scope>
    <source>
        <strain evidence="2">PDD-24b-2</strain>
    </source>
</reference>